<dbReference type="Gene3D" id="3.30.200.20">
    <property type="entry name" value="Phosphorylase Kinase, domain 1"/>
    <property type="match status" value="1"/>
</dbReference>
<dbReference type="AlphaFoldDB" id="A0AAV1CUG6"/>
<name>A0AAV1CUG6_OLDCO</name>
<accession>A0AAV1CUG6</accession>
<dbReference type="PANTHER" id="PTHR45647">
    <property type="entry name" value="OS02G0152300 PROTEIN"/>
    <property type="match status" value="1"/>
</dbReference>
<evidence type="ECO:0000256" key="1">
    <source>
        <dbReference type="ARBA" id="ARBA00000900"/>
    </source>
</evidence>
<evidence type="ECO:0000256" key="3">
    <source>
        <dbReference type="ARBA" id="ARBA00022786"/>
    </source>
</evidence>
<reference evidence="7" key="1">
    <citation type="submission" date="2023-03" db="EMBL/GenBank/DDBJ databases">
        <authorList>
            <person name="Julca I."/>
        </authorList>
    </citation>
    <scope>NUCLEOTIDE SEQUENCE</scope>
</reference>
<evidence type="ECO:0000313" key="7">
    <source>
        <dbReference type="EMBL" id="CAI9099035.1"/>
    </source>
</evidence>
<feature type="region of interest" description="Disordered" evidence="5">
    <location>
        <begin position="275"/>
        <end position="314"/>
    </location>
</feature>
<dbReference type="CDD" id="cd01989">
    <property type="entry name" value="USP_STK_Ubox_N"/>
    <property type="match status" value="1"/>
</dbReference>
<dbReference type="Pfam" id="PF00582">
    <property type="entry name" value="Usp"/>
    <property type="match status" value="1"/>
</dbReference>
<dbReference type="Gene3D" id="3.40.50.620">
    <property type="entry name" value="HUPs"/>
    <property type="match status" value="1"/>
</dbReference>
<evidence type="ECO:0000259" key="6">
    <source>
        <dbReference type="Pfam" id="PF00582"/>
    </source>
</evidence>
<dbReference type="EMBL" id="OX459120">
    <property type="protein sequence ID" value="CAI9099035.1"/>
    <property type="molecule type" value="Genomic_DNA"/>
</dbReference>
<evidence type="ECO:0000256" key="5">
    <source>
        <dbReference type="SAM" id="MobiDB-lite"/>
    </source>
</evidence>
<dbReference type="Proteomes" id="UP001161247">
    <property type="component" value="Chromosome 3"/>
</dbReference>
<dbReference type="InterPro" id="IPR011009">
    <property type="entry name" value="Kinase-like_dom_sf"/>
</dbReference>
<dbReference type="SUPFAM" id="SSF56112">
    <property type="entry name" value="Protein kinase-like (PK-like)"/>
    <property type="match status" value="1"/>
</dbReference>
<evidence type="ECO:0000256" key="4">
    <source>
        <dbReference type="SAM" id="Coils"/>
    </source>
</evidence>
<dbReference type="GO" id="GO:0061630">
    <property type="term" value="F:ubiquitin protein ligase activity"/>
    <property type="evidence" value="ECO:0007669"/>
    <property type="project" value="UniProtKB-EC"/>
</dbReference>
<feature type="domain" description="UspA" evidence="6">
    <location>
        <begin position="11"/>
        <end position="141"/>
    </location>
</feature>
<keyword evidence="4" id="KW-0175">Coiled coil</keyword>
<dbReference type="EC" id="2.3.2.27" evidence="2"/>
<feature type="compositionally biased region" description="Polar residues" evidence="5">
    <location>
        <begin position="589"/>
        <end position="633"/>
    </location>
</feature>
<feature type="compositionally biased region" description="Polar residues" evidence="5">
    <location>
        <begin position="275"/>
        <end position="291"/>
    </location>
</feature>
<sequence length="640" mass="70779">MPIQKGYGELVCVAIDKDKGSQYALKWAVDNLVGKGKSITLLHVKQKSSPAPRINDAADAVSRSYKGDNDKELFLPFRCFCTRKDIRVNEILLEDMDIARALCDYLRLNLVENMVVGAPTKNGFVRFKGPDVASSVSKGAPDFCNVYTISKGKVSSVRNASGPPPNQFPQQSPNQHTPALPEARFIQGNGVRGGLPDKSPAGNPYLSEEMDSIRSPFTRANNKSYGELSLPDTDISFISSGRPSTDRFFPDNQDMFAPRLSSGSETEMRLSFGSPFSGTRTPDSSNSFAVFSNSTNDSGSMSWSSSGQSQDEVEAEMRRLKYELRQTMDMYSTACKEALLAKQKALELQRWKVEEQQKLEEARLSEEAAIAIAEKEKAKCKAAIEAAEAAQRIAELEAQKRRNAEMKAFKEAEERKRVMDSLAQGDVRYRRYTIDEIETATQQFSDSQKIGEGGYGPVYKCNLDHTPVAIKVLRPDASQGRSQFQQEQTGMLGIKSDIYSLGVMLLQLITAKPPMGLTHHIGRAIERGTFKDMLDPAVPDWPVEEALSFAKLALKCTELRRKDRPDLATVVLPELERLRALGEETMPNISSMITSGSPNRSTIQSRKSGFQVSGTSQQSSGHDSETNRLSAPTFSDRDQV</sequence>
<feature type="region of interest" description="Disordered" evidence="5">
    <location>
        <begin position="156"/>
        <end position="178"/>
    </location>
</feature>
<feature type="coiled-coil region" evidence="4">
    <location>
        <begin position="356"/>
        <end position="416"/>
    </location>
</feature>
<dbReference type="InterPro" id="IPR014729">
    <property type="entry name" value="Rossmann-like_a/b/a_fold"/>
</dbReference>
<keyword evidence="3" id="KW-0833">Ubl conjugation pathway</keyword>
<evidence type="ECO:0000256" key="2">
    <source>
        <dbReference type="ARBA" id="ARBA00012483"/>
    </source>
</evidence>
<protein>
    <recommendedName>
        <fullName evidence="2">RING-type E3 ubiquitin transferase</fullName>
        <ecNumber evidence="2">2.3.2.27</ecNumber>
    </recommendedName>
</protein>
<dbReference type="InterPro" id="IPR051348">
    <property type="entry name" value="U-box_ubiquitin_ligases"/>
</dbReference>
<feature type="region of interest" description="Disordered" evidence="5">
    <location>
        <begin position="589"/>
        <end position="640"/>
    </location>
</feature>
<dbReference type="SUPFAM" id="SSF52402">
    <property type="entry name" value="Adenine nucleotide alpha hydrolases-like"/>
    <property type="match status" value="1"/>
</dbReference>
<dbReference type="InterPro" id="IPR006016">
    <property type="entry name" value="UspA"/>
</dbReference>
<proteinExistence type="predicted"/>
<evidence type="ECO:0000313" key="8">
    <source>
        <dbReference type="Proteomes" id="UP001161247"/>
    </source>
</evidence>
<gene>
    <name evidence="7" type="ORF">OLC1_LOCUS9123</name>
</gene>
<feature type="compositionally biased region" description="Low complexity" evidence="5">
    <location>
        <begin position="292"/>
        <end position="310"/>
    </location>
</feature>
<dbReference type="Gene3D" id="1.10.510.10">
    <property type="entry name" value="Transferase(Phosphotransferase) domain 1"/>
    <property type="match status" value="1"/>
</dbReference>
<dbReference type="PANTHER" id="PTHR45647:SF146">
    <property type="entry name" value="U-BOX DOMAIN-CONTAINING PROTEIN 35-LIKE"/>
    <property type="match status" value="1"/>
</dbReference>
<organism evidence="7 8">
    <name type="scientific">Oldenlandia corymbosa var. corymbosa</name>
    <dbReference type="NCBI Taxonomy" id="529605"/>
    <lineage>
        <taxon>Eukaryota</taxon>
        <taxon>Viridiplantae</taxon>
        <taxon>Streptophyta</taxon>
        <taxon>Embryophyta</taxon>
        <taxon>Tracheophyta</taxon>
        <taxon>Spermatophyta</taxon>
        <taxon>Magnoliopsida</taxon>
        <taxon>eudicotyledons</taxon>
        <taxon>Gunneridae</taxon>
        <taxon>Pentapetalae</taxon>
        <taxon>asterids</taxon>
        <taxon>lamiids</taxon>
        <taxon>Gentianales</taxon>
        <taxon>Rubiaceae</taxon>
        <taxon>Rubioideae</taxon>
        <taxon>Spermacoceae</taxon>
        <taxon>Hedyotis-Oldenlandia complex</taxon>
        <taxon>Oldenlandia</taxon>
    </lineage>
</organism>
<comment type="catalytic activity">
    <reaction evidence="1">
        <text>S-ubiquitinyl-[E2 ubiquitin-conjugating enzyme]-L-cysteine + [acceptor protein]-L-lysine = [E2 ubiquitin-conjugating enzyme]-L-cysteine + N(6)-ubiquitinyl-[acceptor protein]-L-lysine.</text>
        <dbReference type="EC" id="2.3.2.27"/>
    </reaction>
</comment>
<keyword evidence="8" id="KW-1185">Reference proteome</keyword>